<feature type="region of interest" description="Disordered" evidence="1">
    <location>
        <begin position="114"/>
        <end position="160"/>
    </location>
</feature>
<gene>
    <name evidence="2" type="ORF">CMUS01_04596</name>
</gene>
<dbReference type="EMBL" id="WIGM01000126">
    <property type="protein sequence ID" value="KAF6838521.1"/>
    <property type="molecule type" value="Genomic_DNA"/>
</dbReference>
<reference evidence="2" key="1">
    <citation type="journal article" date="2020" name="Phytopathology">
        <title>Genome Sequence Resources of Colletotrichum truncatum, C. plurivorum, C. musicola, and C. sojae: Four Species Pathogenic to Soybean (Glycine max).</title>
        <authorList>
            <person name="Rogerio F."/>
            <person name="Boufleur T.R."/>
            <person name="Ciampi-Guillardi M."/>
            <person name="Sukno S.A."/>
            <person name="Thon M.R."/>
            <person name="Massola Junior N.S."/>
            <person name="Baroncelli R."/>
        </authorList>
    </citation>
    <scope>NUCLEOTIDE SEQUENCE</scope>
    <source>
        <strain evidence="2">LFN0074</strain>
    </source>
</reference>
<keyword evidence="3" id="KW-1185">Reference proteome</keyword>
<organism evidence="2 3">
    <name type="scientific">Colletotrichum musicola</name>
    <dbReference type="NCBI Taxonomy" id="2175873"/>
    <lineage>
        <taxon>Eukaryota</taxon>
        <taxon>Fungi</taxon>
        <taxon>Dikarya</taxon>
        <taxon>Ascomycota</taxon>
        <taxon>Pezizomycotina</taxon>
        <taxon>Sordariomycetes</taxon>
        <taxon>Hypocreomycetidae</taxon>
        <taxon>Glomerellales</taxon>
        <taxon>Glomerellaceae</taxon>
        <taxon>Colletotrichum</taxon>
        <taxon>Colletotrichum orchidearum species complex</taxon>
    </lineage>
</organism>
<dbReference type="Proteomes" id="UP000639643">
    <property type="component" value="Unassembled WGS sequence"/>
</dbReference>
<evidence type="ECO:0000313" key="2">
    <source>
        <dbReference type="EMBL" id="KAF6838521.1"/>
    </source>
</evidence>
<evidence type="ECO:0000256" key="1">
    <source>
        <dbReference type="SAM" id="MobiDB-lite"/>
    </source>
</evidence>
<sequence length="203" mass="21052">MGVAQSLCHECTSTSASATPVFPAADGPIQVPLTGGAGGTGHLDSLSERLPRTFYPRPTRKGRRGCQHITVPEKWLHDGHVYIFGRVGVRSRSRAGSTPVAEGGIGTGRGCLVGADKQAGRGPDGRYDDTTRGGITDGTGGKLEAVPGGTGGRADGAEYGPHKERHRVFGVTGDGTTAFGQDCGTRVLGSGRLTRGRRRGLLF</sequence>
<proteinExistence type="predicted"/>
<name>A0A8H6KWH1_9PEZI</name>
<accession>A0A8H6KWH1</accession>
<evidence type="ECO:0000313" key="3">
    <source>
        <dbReference type="Proteomes" id="UP000639643"/>
    </source>
</evidence>
<protein>
    <submittedName>
        <fullName evidence="2">Uncharacterized protein</fullName>
    </submittedName>
</protein>
<dbReference type="AlphaFoldDB" id="A0A8H6KWH1"/>
<comment type="caution">
    <text evidence="2">The sequence shown here is derived from an EMBL/GenBank/DDBJ whole genome shotgun (WGS) entry which is preliminary data.</text>
</comment>